<comment type="similarity">
    <text evidence="1">Belongs to the UPF0251 family.</text>
</comment>
<dbReference type="SUPFAM" id="SSF88659">
    <property type="entry name" value="Sigma3 and sigma4 domains of RNA polymerase sigma factors"/>
    <property type="match status" value="1"/>
</dbReference>
<organism evidence="2 3">
    <name type="scientific">Guopingia tenuis</name>
    <dbReference type="NCBI Taxonomy" id="2763656"/>
    <lineage>
        <taxon>Bacteria</taxon>
        <taxon>Bacillati</taxon>
        <taxon>Bacillota</taxon>
        <taxon>Clostridia</taxon>
        <taxon>Christensenellales</taxon>
        <taxon>Christensenellaceae</taxon>
        <taxon>Guopingia</taxon>
    </lineage>
</organism>
<dbReference type="AlphaFoldDB" id="A0A926DGV3"/>
<dbReference type="Proteomes" id="UP000617951">
    <property type="component" value="Unassembled WGS sequence"/>
</dbReference>
<dbReference type="RefSeq" id="WP_178620885.1">
    <property type="nucleotide sequence ID" value="NZ_JACRSS010000001.1"/>
</dbReference>
<reference evidence="2" key="1">
    <citation type="submission" date="2020-08" db="EMBL/GenBank/DDBJ databases">
        <title>Genome public.</title>
        <authorList>
            <person name="Liu C."/>
            <person name="Sun Q."/>
        </authorList>
    </citation>
    <scope>NUCLEOTIDE SEQUENCE</scope>
    <source>
        <strain evidence="2">NSJ-63</strain>
    </source>
</reference>
<dbReference type="Pfam" id="PF02001">
    <property type="entry name" value="DUF134"/>
    <property type="match status" value="1"/>
</dbReference>
<sequence>MARPEKCRRICSRPNICGFIPDGSKAAGTVVLSYDEYETIRLIDRENMNQLACAEKMGVSRSTAARIYGNARKKLADALVGGKALKIDGGDVIVCAKMRPECKDVVNCCHKKQLQDA</sequence>
<dbReference type="EMBL" id="JACRSS010000001">
    <property type="protein sequence ID" value="MBC8537582.1"/>
    <property type="molecule type" value="Genomic_DNA"/>
</dbReference>
<dbReference type="InterPro" id="IPR013324">
    <property type="entry name" value="RNA_pol_sigma_r3/r4-like"/>
</dbReference>
<name>A0A926DGV3_9FIRM</name>
<evidence type="ECO:0000313" key="2">
    <source>
        <dbReference type="EMBL" id="MBC8537582.1"/>
    </source>
</evidence>
<evidence type="ECO:0000256" key="1">
    <source>
        <dbReference type="ARBA" id="ARBA00009350"/>
    </source>
</evidence>
<keyword evidence="3" id="KW-1185">Reference proteome</keyword>
<protein>
    <submittedName>
        <fullName evidence="2">DUF134 domain-containing protein</fullName>
    </submittedName>
</protein>
<dbReference type="PANTHER" id="PTHR37478">
    <property type="match status" value="1"/>
</dbReference>
<proteinExistence type="inferred from homology"/>
<dbReference type="InterPro" id="IPR002852">
    <property type="entry name" value="UPF0251"/>
</dbReference>
<evidence type="ECO:0000313" key="3">
    <source>
        <dbReference type="Proteomes" id="UP000617951"/>
    </source>
</evidence>
<dbReference type="PANTHER" id="PTHR37478:SF2">
    <property type="entry name" value="UPF0251 PROTEIN TK0562"/>
    <property type="match status" value="1"/>
</dbReference>
<gene>
    <name evidence="2" type="ORF">H8693_01390</name>
</gene>
<accession>A0A926DGV3</accession>
<comment type="caution">
    <text evidence="2">The sequence shown here is derived from an EMBL/GenBank/DDBJ whole genome shotgun (WGS) entry which is preliminary data.</text>
</comment>